<dbReference type="RefSeq" id="WP_068770403.1">
    <property type="nucleotide sequence ID" value="NZ_CP109796.1"/>
</dbReference>
<evidence type="ECO:0000256" key="1">
    <source>
        <dbReference type="SAM" id="Coils"/>
    </source>
</evidence>
<evidence type="ECO:0000313" key="5">
    <source>
        <dbReference type="Proteomes" id="UP000078486"/>
    </source>
</evidence>
<comment type="caution">
    <text evidence="4">The sequence shown here is derived from an EMBL/GenBank/DDBJ whole genome shotgun (WGS) entry which is preliminary data.</text>
</comment>
<feature type="compositionally biased region" description="Low complexity" evidence="2">
    <location>
        <begin position="52"/>
        <end position="69"/>
    </location>
</feature>
<feature type="region of interest" description="Disordered" evidence="2">
    <location>
        <begin position="35"/>
        <end position="87"/>
    </location>
</feature>
<sequence>MKLFYKSCAIILAGLGFLAVSARAQPRLQTPATIPAGQTQAARPTPQPSAAPQPAVQLGMQPQPAAAPQSTPPAPVPAAAGPRPADLMADMLGGPRTQDGLPVSPEALMRSHDTSSRADNAPASTVIGGVETPFYGSVPSLPPSPPRSAQHEEMITRMKMAVEDVAAQYGNPSFAQVFTNDPVRAKVLRRRMEVLKQVDRLNAEIATLETHRTQSQQELQVTRQRVESSKQELKTIQDQVREMNTRLQNARNLLQSLAQQ</sequence>
<keyword evidence="1" id="KW-0175">Coiled coil</keyword>
<feature type="compositionally biased region" description="Low complexity" evidence="2">
    <location>
        <begin position="35"/>
        <end position="44"/>
    </location>
</feature>
<dbReference type="STRING" id="1184151.AW736_11600"/>
<dbReference type="AlphaFoldDB" id="A0A178IL11"/>
<dbReference type="Proteomes" id="UP000078486">
    <property type="component" value="Unassembled WGS sequence"/>
</dbReference>
<accession>A0A178IL11</accession>
<feature type="chain" id="PRO_5008089044" description="Secreted protein" evidence="3">
    <location>
        <begin position="25"/>
        <end position="260"/>
    </location>
</feature>
<keyword evidence="5" id="KW-1185">Reference proteome</keyword>
<evidence type="ECO:0000313" key="4">
    <source>
        <dbReference type="EMBL" id="OAM89945.1"/>
    </source>
</evidence>
<dbReference type="EMBL" id="LRRQ01000076">
    <property type="protein sequence ID" value="OAM89945.1"/>
    <property type="molecule type" value="Genomic_DNA"/>
</dbReference>
<keyword evidence="3" id="KW-0732">Signal</keyword>
<feature type="signal peptide" evidence="3">
    <location>
        <begin position="1"/>
        <end position="24"/>
    </location>
</feature>
<evidence type="ECO:0000256" key="2">
    <source>
        <dbReference type="SAM" id="MobiDB-lite"/>
    </source>
</evidence>
<dbReference type="OrthoDB" id="9981531at2"/>
<name>A0A178IL11_9BACT</name>
<proteinExistence type="predicted"/>
<feature type="coiled-coil region" evidence="1">
    <location>
        <begin position="191"/>
        <end position="260"/>
    </location>
</feature>
<evidence type="ECO:0000256" key="3">
    <source>
        <dbReference type="SAM" id="SignalP"/>
    </source>
</evidence>
<evidence type="ECO:0008006" key="6">
    <source>
        <dbReference type="Google" id="ProtNLM"/>
    </source>
</evidence>
<protein>
    <recommendedName>
        <fullName evidence="6">Secreted protein</fullName>
    </recommendedName>
</protein>
<reference evidence="4 5" key="1">
    <citation type="submission" date="2016-01" db="EMBL/GenBank/DDBJ databases">
        <title>High potential of lignocellulose degradation of a new Verrucomicrobia species.</title>
        <authorList>
            <person name="Wang Y."/>
            <person name="Shi Y."/>
            <person name="Qiu Z."/>
            <person name="Liu S."/>
            <person name="Yang H."/>
        </authorList>
    </citation>
    <scope>NUCLEOTIDE SEQUENCE [LARGE SCALE GENOMIC DNA]</scope>
    <source>
        <strain evidence="4 5">TSB47</strain>
    </source>
</reference>
<organism evidence="4 5">
    <name type="scientific">Termitidicoccus mucosus</name>
    <dbReference type="NCBI Taxonomy" id="1184151"/>
    <lineage>
        <taxon>Bacteria</taxon>
        <taxon>Pseudomonadati</taxon>
        <taxon>Verrucomicrobiota</taxon>
        <taxon>Opitutia</taxon>
        <taxon>Opitutales</taxon>
        <taxon>Opitutaceae</taxon>
        <taxon>Termitidicoccus</taxon>
    </lineage>
</organism>
<gene>
    <name evidence="4" type="ORF">AW736_11600</name>
</gene>